<evidence type="ECO:0000313" key="6">
    <source>
        <dbReference type="Proteomes" id="UP000011715"/>
    </source>
</evidence>
<dbReference type="Pfam" id="PF00651">
    <property type="entry name" value="BTB"/>
    <property type="match status" value="1"/>
</dbReference>
<dbReference type="PROSITE" id="PS50097">
    <property type="entry name" value="BTB"/>
    <property type="match status" value="1"/>
</dbReference>
<dbReference type="EnsemblFungi" id="MAPG_00187T0">
    <property type="protein sequence ID" value="MAPG_00187T0"/>
    <property type="gene ID" value="MAPG_00187"/>
</dbReference>
<dbReference type="OrthoDB" id="6359816at2759"/>
<keyword evidence="1" id="KW-0175">Coiled coil</keyword>
<dbReference type="AlphaFoldDB" id="A0A0C4DKB9"/>
<reference evidence="5" key="4">
    <citation type="journal article" date="2015" name="G3 (Bethesda)">
        <title>Genome sequences of three phytopathogenic species of the Magnaporthaceae family of fungi.</title>
        <authorList>
            <person name="Okagaki L.H."/>
            <person name="Nunes C.C."/>
            <person name="Sailsbery J."/>
            <person name="Clay B."/>
            <person name="Brown D."/>
            <person name="John T."/>
            <person name="Oh Y."/>
            <person name="Young N."/>
            <person name="Fitzgerald M."/>
            <person name="Haas B.J."/>
            <person name="Zeng Q."/>
            <person name="Young S."/>
            <person name="Adiconis X."/>
            <person name="Fan L."/>
            <person name="Levin J.Z."/>
            <person name="Mitchell T.K."/>
            <person name="Okubara P.A."/>
            <person name="Farman M.L."/>
            <person name="Kohn L.M."/>
            <person name="Birren B."/>
            <person name="Ma L.-J."/>
            <person name="Dean R.A."/>
        </authorList>
    </citation>
    <scope>NUCLEOTIDE SEQUENCE</scope>
    <source>
        <strain evidence="5">ATCC 64411 / 73-15</strain>
    </source>
</reference>
<dbReference type="eggNOG" id="ENOG502T7AU">
    <property type="taxonomic scope" value="Eukaryota"/>
</dbReference>
<feature type="compositionally biased region" description="Low complexity" evidence="2">
    <location>
        <begin position="99"/>
        <end position="115"/>
    </location>
</feature>
<accession>A0A0C4DKB9</accession>
<dbReference type="SUPFAM" id="SSF54695">
    <property type="entry name" value="POZ domain"/>
    <property type="match status" value="1"/>
</dbReference>
<protein>
    <recommendedName>
        <fullName evidence="3">BTB domain-containing protein</fullName>
    </recommendedName>
</protein>
<feature type="domain" description="BTB" evidence="3">
    <location>
        <begin position="17"/>
        <end position="82"/>
    </location>
</feature>
<organism evidence="5 6">
    <name type="scientific">Magnaporthiopsis poae (strain ATCC 64411 / 73-15)</name>
    <name type="common">Kentucky bluegrass fungus</name>
    <name type="synonym">Magnaporthe poae</name>
    <dbReference type="NCBI Taxonomy" id="644358"/>
    <lineage>
        <taxon>Eukaryota</taxon>
        <taxon>Fungi</taxon>
        <taxon>Dikarya</taxon>
        <taxon>Ascomycota</taxon>
        <taxon>Pezizomycotina</taxon>
        <taxon>Sordariomycetes</taxon>
        <taxon>Sordariomycetidae</taxon>
        <taxon>Magnaporthales</taxon>
        <taxon>Magnaporthaceae</taxon>
        <taxon>Magnaporthiopsis</taxon>
    </lineage>
</organism>
<evidence type="ECO:0000313" key="4">
    <source>
        <dbReference type="EMBL" id="KLU81092.1"/>
    </source>
</evidence>
<feature type="coiled-coil region" evidence="1">
    <location>
        <begin position="268"/>
        <end position="319"/>
    </location>
</feature>
<dbReference type="InterPro" id="IPR011333">
    <property type="entry name" value="SKP1/BTB/POZ_sf"/>
</dbReference>
<evidence type="ECO:0000259" key="3">
    <source>
        <dbReference type="PROSITE" id="PS50097"/>
    </source>
</evidence>
<keyword evidence="6" id="KW-1185">Reference proteome</keyword>
<dbReference type="PANTHER" id="PTHR24413">
    <property type="entry name" value="SPECKLE-TYPE POZ PROTEIN"/>
    <property type="match status" value="1"/>
</dbReference>
<reference evidence="5" key="5">
    <citation type="submission" date="2015-06" db="UniProtKB">
        <authorList>
            <consortium name="EnsemblFungi"/>
        </authorList>
    </citation>
    <scope>IDENTIFICATION</scope>
    <source>
        <strain evidence="5">ATCC 64411</strain>
    </source>
</reference>
<dbReference type="CDD" id="cd18186">
    <property type="entry name" value="BTB_POZ_ZBTB_KLHL-like"/>
    <property type="match status" value="1"/>
</dbReference>
<sequence length="490" mass="53096">MTTPSLGEALKASMRFSDLVFVSHGHEFPAHGLVVMARSPVLEKLIQSGELSEVDGKRIIQVSSAFSPQTVEHLLEYLYAERYLCIVSRAGEGDCEPQTTTPELTESATTPSELTGGDVTMPEASNDAGVVVDDLLSLNDAGTHPVIDNVLVLAAAPTGPTGSSDQQNQDPALEDALIQHLHVLGLANIYQVQALADIARGHIAAALPLLASAGPAMRLIEEMKTAEMFDAQVRDMLVTCVASHLQDPLCDRLLAEVLALGDALRSYVHRQESTHEQLKVELAKVQTQSETGEHNYKLLVKAQGDLARAQARVRDLEANLVSAGPALRLREEVRRAFQVLDNVFECRNSACSASWEARVWQDPAAERYVQSCVSCSCSPDRAASSPAPHDCAVIAQRPSPHRHPSADISQLSYWDIFGYISGRLPPATGFTIKSESPGLPIVYLIEPSTQCLLDFSIAMSRQLRDQLPSVSKEGVGARLTQLINTYLHLG</sequence>
<evidence type="ECO:0000256" key="1">
    <source>
        <dbReference type="SAM" id="Coils"/>
    </source>
</evidence>
<dbReference type="VEuPathDB" id="FungiDB:MAPG_00187"/>
<reference evidence="4" key="3">
    <citation type="submission" date="2011-03" db="EMBL/GenBank/DDBJ databases">
        <title>Annotation of Magnaporthe poae ATCC 64411.</title>
        <authorList>
            <person name="Ma L.-J."/>
            <person name="Dead R."/>
            <person name="Young S.K."/>
            <person name="Zeng Q."/>
            <person name="Gargeya S."/>
            <person name="Fitzgerald M."/>
            <person name="Haas B."/>
            <person name="Abouelleil A."/>
            <person name="Alvarado L."/>
            <person name="Arachchi H.M."/>
            <person name="Berlin A."/>
            <person name="Brown A."/>
            <person name="Chapman S.B."/>
            <person name="Chen Z."/>
            <person name="Dunbar C."/>
            <person name="Freedman E."/>
            <person name="Gearin G."/>
            <person name="Gellesch M."/>
            <person name="Goldberg J."/>
            <person name="Griggs A."/>
            <person name="Gujja S."/>
            <person name="Heiman D."/>
            <person name="Howarth C."/>
            <person name="Larson L."/>
            <person name="Lui A."/>
            <person name="MacDonald P.J.P."/>
            <person name="Mehta T."/>
            <person name="Montmayeur A."/>
            <person name="Murphy C."/>
            <person name="Neiman D."/>
            <person name="Pearson M."/>
            <person name="Priest M."/>
            <person name="Roberts A."/>
            <person name="Saif S."/>
            <person name="Shea T."/>
            <person name="Shenoy N."/>
            <person name="Sisk P."/>
            <person name="Stolte C."/>
            <person name="Sykes S."/>
            <person name="Yandava C."/>
            <person name="Wortman J."/>
            <person name="Nusbaum C."/>
            <person name="Birren B."/>
        </authorList>
    </citation>
    <scope>NUCLEOTIDE SEQUENCE</scope>
    <source>
        <strain evidence="4">ATCC 64411</strain>
    </source>
</reference>
<dbReference type="SMART" id="SM00225">
    <property type="entry name" value="BTB"/>
    <property type="match status" value="1"/>
</dbReference>
<dbReference type="InterPro" id="IPR000210">
    <property type="entry name" value="BTB/POZ_dom"/>
</dbReference>
<reference evidence="4" key="1">
    <citation type="submission" date="2010-05" db="EMBL/GenBank/DDBJ databases">
        <title>The Genome Sequence of Magnaporthe poae strain ATCC 64411.</title>
        <authorList>
            <consortium name="The Broad Institute Genome Sequencing Platform"/>
            <consortium name="Broad Institute Genome Sequencing Center for Infectious Disease"/>
            <person name="Ma L.-J."/>
            <person name="Dead R."/>
            <person name="Young S."/>
            <person name="Zeng Q."/>
            <person name="Koehrsen M."/>
            <person name="Alvarado L."/>
            <person name="Berlin A."/>
            <person name="Chapman S.B."/>
            <person name="Chen Z."/>
            <person name="Freedman E."/>
            <person name="Gellesch M."/>
            <person name="Goldberg J."/>
            <person name="Griggs A."/>
            <person name="Gujja S."/>
            <person name="Heilman E.R."/>
            <person name="Heiman D."/>
            <person name="Hepburn T."/>
            <person name="Howarth C."/>
            <person name="Jen D."/>
            <person name="Larson L."/>
            <person name="Mehta T."/>
            <person name="Neiman D."/>
            <person name="Pearson M."/>
            <person name="Roberts A."/>
            <person name="Saif S."/>
            <person name="Shea T."/>
            <person name="Shenoy N."/>
            <person name="Sisk P."/>
            <person name="Stolte C."/>
            <person name="Sykes S."/>
            <person name="Walk T."/>
            <person name="White J."/>
            <person name="Yandava C."/>
            <person name="Haas B."/>
            <person name="Nusbaum C."/>
            <person name="Birren B."/>
        </authorList>
    </citation>
    <scope>NUCLEOTIDE SEQUENCE</scope>
    <source>
        <strain evidence="4">ATCC 64411</strain>
    </source>
</reference>
<dbReference type="Proteomes" id="UP000011715">
    <property type="component" value="Unassembled WGS sequence"/>
</dbReference>
<evidence type="ECO:0000256" key="2">
    <source>
        <dbReference type="SAM" id="MobiDB-lite"/>
    </source>
</evidence>
<gene>
    <name evidence="4" type="ORF">MAPG_00187</name>
</gene>
<name>A0A0C4DKB9_MAGP6</name>
<dbReference type="EMBL" id="GL876966">
    <property type="protein sequence ID" value="KLU81092.1"/>
    <property type="molecule type" value="Genomic_DNA"/>
</dbReference>
<reference evidence="6" key="2">
    <citation type="submission" date="2010-05" db="EMBL/GenBank/DDBJ databases">
        <title>The genome sequence of Magnaporthe poae strain ATCC 64411.</title>
        <authorList>
            <person name="Ma L.-J."/>
            <person name="Dead R."/>
            <person name="Young S."/>
            <person name="Zeng Q."/>
            <person name="Koehrsen M."/>
            <person name="Alvarado L."/>
            <person name="Berlin A."/>
            <person name="Chapman S.B."/>
            <person name="Chen Z."/>
            <person name="Freedman E."/>
            <person name="Gellesch M."/>
            <person name="Goldberg J."/>
            <person name="Griggs A."/>
            <person name="Gujja S."/>
            <person name="Heilman E.R."/>
            <person name="Heiman D."/>
            <person name="Hepburn T."/>
            <person name="Howarth C."/>
            <person name="Jen D."/>
            <person name="Larson L."/>
            <person name="Mehta T."/>
            <person name="Neiman D."/>
            <person name="Pearson M."/>
            <person name="Roberts A."/>
            <person name="Saif S."/>
            <person name="Shea T."/>
            <person name="Shenoy N."/>
            <person name="Sisk P."/>
            <person name="Stolte C."/>
            <person name="Sykes S."/>
            <person name="Walk T."/>
            <person name="White J."/>
            <person name="Yandava C."/>
            <person name="Haas B."/>
            <person name="Nusbaum C."/>
            <person name="Birren B."/>
        </authorList>
    </citation>
    <scope>NUCLEOTIDE SEQUENCE [LARGE SCALE GENOMIC DNA]</scope>
    <source>
        <strain evidence="6">ATCC 64411 / 73-15</strain>
    </source>
</reference>
<dbReference type="Gene3D" id="3.30.710.10">
    <property type="entry name" value="Potassium Channel Kv1.1, Chain A"/>
    <property type="match status" value="1"/>
</dbReference>
<proteinExistence type="predicted"/>
<evidence type="ECO:0000313" key="5">
    <source>
        <dbReference type="EnsemblFungi" id="MAPG_00187T0"/>
    </source>
</evidence>
<feature type="region of interest" description="Disordered" evidence="2">
    <location>
        <begin position="94"/>
        <end position="118"/>
    </location>
</feature>
<dbReference type="EMBL" id="ADBL01000039">
    <property type="status" value="NOT_ANNOTATED_CDS"/>
    <property type="molecule type" value="Genomic_DNA"/>
</dbReference>